<sequence length="238" mass="24646">MYNKRPLQKKKGGKVAGGPSNLQITAQGLTIGTSRAVQASTTTSALAAQLPPVMTQGQGQVQAQHAKMLQGQAQGLVARKPQNWVPINKPRVSASSSSTMPPSVVVSAVMTQGQGQVLAQRAKMPLGQKQGPVARKPQNWVPTSKPPVSASSSSTMPPSVVSAVMTGASPDSTGQCAAWAAGTRADDAARADTRASGLSQFIINCAVCCLSKQQRGPCPWSAAIVAPVEGREVQRSRV</sequence>
<evidence type="ECO:0000313" key="3">
    <source>
        <dbReference type="Proteomes" id="UP000823388"/>
    </source>
</evidence>
<dbReference type="AlphaFoldDB" id="A0A8T0RGS8"/>
<feature type="compositionally biased region" description="Basic residues" evidence="1">
    <location>
        <begin position="1"/>
        <end position="13"/>
    </location>
</feature>
<dbReference type="EMBL" id="CM029047">
    <property type="protein sequence ID" value="KAG2585191.1"/>
    <property type="molecule type" value="Genomic_DNA"/>
</dbReference>
<dbReference type="Proteomes" id="UP000823388">
    <property type="component" value="Chromosome 6K"/>
</dbReference>
<feature type="region of interest" description="Disordered" evidence="1">
    <location>
        <begin position="1"/>
        <end position="20"/>
    </location>
</feature>
<organism evidence="2 3">
    <name type="scientific">Panicum virgatum</name>
    <name type="common">Blackwell switchgrass</name>
    <dbReference type="NCBI Taxonomy" id="38727"/>
    <lineage>
        <taxon>Eukaryota</taxon>
        <taxon>Viridiplantae</taxon>
        <taxon>Streptophyta</taxon>
        <taxon>Embryophyta</taxon>
        <taxon>Tracheophyta</taxon>
        <taxon>Spermatophyta</taxon>
        <taxon>Magnoliopsida</taxon>
        <taxon>Liliopsida</taxon>
        <taxon>Poales</taxon>
        <taxon>Poaceae</taxon>
        <taxon>PACMAD clade</taxon>
        <taxon>Panicoideae</taxon>
        <taxon>Panicodae</taxon>
        <taxon>Paniceae</taxon>
        <taxon>Panicinae</taxon>
        <taxon>Panicum</taxon>
        <taxon>Panicum sect. Hiantes</taxon>
    </lineage>
</organism>
<evidence type="ECO:0000256" key="1">
    <source>
        <dbReference type="SAM" id="MobiDB-lite"/>
    </source>
</evidence>
<evidence type="ECO:0000313" key="2">
    <source>
        <dbReference type="EMBL" id="KAG2585191.1"/>
    </source>
</evidence>
<feature type="region of interest" description="Disordered" evidence="1">
    <location>
        <begin position="128"/>
        <end position="157"/>
    </location>
</feature>
<protein>
    <submittedName>
        <fullName evidence="2">Uncharacterized protein</fullName>
    </submittedName>
</protein>
<reference evidence="2" key="1">
    <citation type="submission" date="2020-05" db="EMBL/GenBank/DDBJ databases">
        <title>WGS assembly of Panicum virgatum.</title>
        <authorList>
            <person name="Lovell J.T."/>
            <person name="Jenkins J."/>
            <person name="Shu S."/>
            <person name="Juenger T.E."/>
            <person name="Schmutz J."/>
        </authorList>
    </citation>
    <scope>NUCLEOTIDE SEQUENCE</scope>
    <source>
        <strain evidence="2">AP13</strain>
    </source>
</reference>
<feature type="compositionally biased region" description="Low complexity" evidence="1">
    <location>
        <begin position="141"/>
        <end position="157"/>
    </location>
</feature>
<keyword evidence="3" id="KW-1185">Reference proteome</keyword>
<gene>
    <name evidence="2" type="ORF">PVAP13_6KG377300</name>
</gene>
<accession>A0A8T0RGS8</accession>
<name>A0A8T0RGS8_PANVG</name>
<proteinExistence type="predicted"/>
<comment type="caution">
    <text evidence="2">The sequence shown here is derived from an EMBL/GenBank/DDBJ whole genome shotgun (WGS) entry which is preliminary data.</text>
</comment>